<feature type="domain" description="Carbohydrate kinase FGGY C-terminal" evidence="12">
    <location>
        <begin position="259"/>
        <end position="447"/>
    </location>
</feature>
<comment type="catalytic activity">
    <reaction evidence="8 9">
        <text>glycerol + ATP = sn-glycerol 3-phosphate + ADP + H(+)</text>
        <dbReference type="Rhea" id="RHEA:21644"/>
        <dbReference type="ChEBI" id="CHEBI:15378"/>
        <dbReference type="ChEBI" id="CHEBI:17754"/>
        <dbReference type="ChEBI" id="CHEBI:30616"/>
        <dbReference type="ChEBI" id="CHEBI:57597"/>
        <dbReference type="ChEBI" id="CHEBI:456216"/>
        <dbReference type="EC" id="2.7.1.30"/>
    </reaction>
</comment>
<keyword evidence="4 9" id="KW-0547">Nucleotide-binding</keyword>
<dbReference type="EMBL" id="MFNE01000035">
    <property type="protein sequence ID" value="OGG94722.1"/>
    <property type="molecule type" value="Genomic_DNA"/>
</dbReference>
<feature type="binding site" evidence="9">
    <location>
        <position position="243"/>
    </location>
    <ligand>
        <name>glycerol</name>
        <dbReference type="ChEBI" id="CHEBI:17754"/>
    </ligand>
</feature>
<dbReference type="CDD" id="cd07769">
    <property type="entry name" value="ASKHA_NBD_FGGY_GK"/>
    <property type="match status" value="1"/>
</dbReference>
<feature type="binding site" evidence="9">
    <location>
        <position position="134"/>
    </location>
    <ligand>
        <name>glycerol</name>
        <dbReference type="ChEBI" id="CHEBI:17754"/>
    </ligand>
</feature>
<feature type="binding site" evidence="9">
    <location>
        <position position="83"/>
    </location>
    <ligand>
        <name>glycerol</name>
        <dbReference type="ChEBI" id="CHEBI:17754"/>
    </ligand>
</feature>
<sequence>MSAILLALDQGTSSSRALLVDQNQQVLALAAKPLKSSFPNSGWVEQDPEEIWKSQWDSVLEVLQKAQINLGQVTGIGITNQRETLIAWDKKSGEALGPAIVWQCRRTADFCQSLKKQGLEPLYQTRTGLVLDPYFSGTKMAWMLENRPEVKAAAKQGDLALGTVDSWLIWKLTKGQVHATDASNASRTLLFNLHTQAWDPELAAVLGVPLAALPKVVDSSGVLGKTHPDWGAEIPIAGVAGDQQASLFGQACFKAGEAKNTYGTGCFLLANTGDKPVASKHGLLTTLAWSIGGKPTFALEGSVFMAGALVQWLRDQLGIIENAAQTETLARELPNNGGVYLVPAFVGLGAPHWDPWARGLIIGLGRETDRRHLCRAALEAIAFQTAELVEAMGKDRGGPLSGLKIDGGASQNGFLCQFQADLLGIPVYRPKNLEATALGAACLAGLALGVWRDLEHIAQSWQEAASFVPKQTKEALTPIWAGWNKALERSKGWAL</sequence>
<evidence type="ECO:0000259" key="11">
    <source>
        <dbReference type="Pfam" id="PF00370"/>
    </source>
</evidence>
<feature type="binding site" evidence="9">
    <location>
        <position position="307"/>
    </location>
    <ligand>
        <name>ATP</name>
        <dbReference type="ChEBI" id="CHEBI:30616"/>
    </ligand>
</feature>
<protein>
    <recommendedName>
        <fullName evidence="9">Glycerol kinase</fullName>
        <ecNumber evidence="9">2.7.1.30</ecNumber>
    </recommendedName>
    <alternativeName>
        <fullName evidence="9">ATP:glycerol 3-phosphotransferase</fullName>
    </alternativeName>
    <alternativeName>
        <fullName evidence="9">Glycerokinase</fullName>
        <shortName evidence="9">GK</shortName>
    </alternativeName>
</protein>
<dbReference type="FunFam" id="3.30.420.40:FF:000008">
    <property type="entry name" value="Glycerol kinase"/>
    <property type="match status" value="1"/>
</dbReference>
<evidence type="ECO:0000256" key="4">
    <source>
        <dbReference type="ARBA" id="ARBA00022741"/>
    </source>
</evidence>
<feature type="binding site" evidence="9">
    <location>
        <position position="83"/>
    </location>
    <ligand>
        <name>sn-glycerol 3-phosphate</name>
        <dbReference type="ChEBI" id="CHEBI:57597"/>
    </ligand>
</feature>
<dbReference type="InterPro" id="IPR018484">
    <property type="entry name" value="FGGY_N"/>
</dbReference>
<dbReference type="Gene3D" id="3.30.420.40">
    <property type="match status" value="2"/>
</dbReference>
<feature type="binding site" evidence="9">
    <location>
        <position position="311"/>
    </location>
    <ligand>
        <name>ATP</name>
        <dbReference type="ChEBI" id="CHEBI:30616"/>
    </ligand>
</feature>
<dbReference type="GO" id="GO:0019563">
    <property type="term" value="P:glycerol catabolic process"/>
    <property type="evidence" value="ECO:0007669"/>
    <property type="project" value="UniProtKB-UniRule"/>
</dbReference>
<dbReference type="GO" id="GO:0005524">
    <property type="term" value="F:ATP binding"/>
    <property type="evidence" value="ECO:0007669"/>
    <property type="project" value="UniProtKB-UniRule"/>
</dbReference>
<dbReference type="InterPro" id="IPR005999">
    <property type="entry name" value="Glycerol_kin"/>
</dbReference>
<feature type="binding site" evidence="9">
    <location>
        <position position="12"/>
    </location>
    <ligand>
        <name>ATP</name>
        <dbReference type="ChEBI" id="CHEBI:30616"/>
    </ligand>
</feature>
<comment type="similarity">
    <text evidence="2 9 10">Belongs to the FGGY kinase family.</text>
</comment>
<dbReference type="SUPFAM" id="SSF53067">
    <property type="entry name" value="Actin-like ATPase domain"/>
    <property type="match status" value="2"/>
</dbReference>
<dbReference type="NCBIfam" id="TIGR01311">
    <property type="entry name" value="glycerol_kin"/>
    <property type="match status" value="1"/>
</dbReference>
<evidence type="ECO:0000256" key="3">
    <source>
        <dbReference type="ARBA" id="ARBA00022679"/>
    </source>
</evidence>
<dbReference type="Pfam" id="PF00370">
    <property type="entry name" value="FGGY_N"/>
    <property type="match status" value="1"/>
</dbReference>
<feature type="binding site" evidence="9">
    <location>
        <position position="134"/>
    </location>
    <ligand>
        <name>sn-glycerol 3-phosphate</name>
        <dbReference type="ChEBI" id="CHEBI:57597"/>
    </ligand>
</feature>
<feature type="binding site" evidence="9">
    <location>
        <position position="14"/>
    </location>
    <ligand>
        <name>ATP</name>
        <dbReference type="ChEBI" id="CHEBI:30616"/>
    </ligand>
</feature>
<evidence type="ECO:0000256" key="2">
    <source>
        <dbReference type="ARBA" id="ARBA00009156"/>
    </source>
</evidence>
<dbReference type="Pfam" id="PF02782">
    <property type="entry name" value="FGGY_C"/>
    <property type="match status" value="1"/>
</dbReference>
<dbReference type="FunFam" id="3.30.420.40:FF:000007">
    <property type="entry name" value="Glycerol kinase"/>
    <property type="match status" value="1"/>
</dbReference>
<dbReference type="STRING" id="1817772.A2527_05860"/>
<comment type="caution">
    <text evidence="13">The sequence shown here is derived from an EMBL/GenBank/DDBJ whole genome shotgun (WGS) entry which is preliminary data.</text>
</comment>
<evidence type="ECO:0000256" key="6">
    <source>
        <dbReference type="ARBA" id="ARBA00022798"/>
    </source>
</evidence>
<feature type="binding site" evidence="9">
    <location>
        <position position="307"/>
    </location>
    <ligand>
        <name>ADP</name>
        <dbReference type="ChEBI" id="CHEBI:456216"/>
    </ligand>
</feature>
<dbReference type="GO" id="GO:0005829">
    <property type="term" value="C:cytosol"/>
    <property type="evidence" value="ECO:0007669"/>
    <property type="project" value="TreeGrafter"/>
</dbReference>
<dbReference type="NCBIfam" id="NF000756">
    <property type="entry name" value="PRK00047.1"/>
    <property type="match status" value="1"/>
</dbReference>
<feature type="binding site" evidence="9">
    <location>
        <position position="264"/>
    </location>
    <ligand>
        <name>ATP</name>
        <dbReference type="ChEBI" id="CHEBI:30616"/>
    </ligand>
</feature>
<dbReference type="InterPro" id="IPR043129">
    <property type="entry name" value="ATPase_NBD"/>
</dbReference>
<feature type="binding site" evidence="9">
    <location>
        <position position="82"/>
    </location>
    <ligand>
        <name>sn-glycerol 3-phosphate</name>
        <dbReference type="ChEBI" id="CHEBI:57597"/>
    </ligand>
</feature>
<comment type="pathway">
    <text evidence="1 9">Polyol metabolism; glycerol degradation via glycerol kinase pathway; sn-glycerol 3-phosphate from glycerol: step 1/1.</text>
</comment>
<evidence type="ECO:0000256" key="1">
    <source>
        <dbReference type="ARBA" id="ARBA00005190"/>
    </source>
</evidence>
<dbReference type="AlphaFoldDB" id="A0A1F6G9B9"/>
<dbReference type="PANTHER" id="PTHR10196">
    <property type="entry name" value="SUGAR KINASE"/>
    <property type="match status" value="1"/>
</dbReference>
<dbReference type="GO" id="GO:0004370">
    <property type="term" value="F:glycerol kinase activity"/>
    <property type="evidence" value="ECO:0007669"/>
    <property type="project" value="UniProtKB-UniRule"/>
</dbReference>
<feature type="binding site" evidence="9">
    <location>
        <position position="12"/>
    </location>
    <ligand>
        <name>sn-glycerol 3-phosphate</name>
        <dbReference type="ChEBI" id="CHEBI:57597"/>
    </ligand>
</feature>
<accession>A0A1F6G9B9</accession>
<dbReference type="InterPro" id="IPR018485">
    <property type="entry name" value="FGGY_C"/>
</dbReference>
<dbReference type="UniPathway" id="UPA00618">
    <property type="reaction ID" value="UER00672"/>
</dbReference>
<name>A0A1F6G9B9_9PROT</name>
<dbReference type="PIRSF" id="PIRSF000538">
    <property type="entry name" value="GlpK"/>
    <property type="match status" value="1"/>
</dbReference>
<gene>
    <name evidence="9" type="primary">glpK</name>
    <name evidence="13" type="ORF">A2527_05860</name>
</gene>
<evidence type="ECO:0000256" key="5">
    <source>
        <dbReference type="ARBA" id="ARBA00022777"/>
    </source>
</evidence>
<evidence type="ECO:0000313" key="13">
    <source>
        <dbReference type="EMBL" id="OGG94722.1"/>
    </source>
</evidence>
<feature type="binding site" evidence="9">
    <location>
        <position position="16"/>
    </location>
    <ligand>
        <name>ADP</name>
        <dbReference type="ChEBI" id="CHEBI:456216"/>
    </ligand>
</feature>
<evidence type="ECO:0000256" key="10">
    <source>
        <dbReference type="RuleBase" id="RU003733"/>
    </source>
</evidence>
<dbReference type="HAMAP" id="MF_00186">
    <property type="entry name" value="Glycerol_kin"/>
    <property type="match status" value="1"/>
</dbReference>
<dbReference type="PROSITE" id="PS00445">
    <property type="entry name" value="FGGY_KINASES_2"/>
    <property type="match status" value="1"/>
</dbReference>
<feature type="binding site" evidence="9">
    <location>
        <position position="13"/>
    </location>
    <ligand>
        <name>ATP</name>
        <dbReference type="ChEBI" id="CHEBI:30616"/>
    </ligand>
</feature>
<feature type="binding site" evidence="9">
    <location>
        <position position="412"/>
    </location>
    <ligand>
        <name>ADP</name>
        <dbReference type="ChEBI" id="CHEBI:456216"/>
    </ligand>
</feature>
<feature type="binding site" evidence="9">
    <location>
        <position position="242"/>
    </location>
    <ligand>
        <name>glycerol</name>
        <dbReference type="ChEBI" id="CHEBI:17754"/>
    </ligand>
</feature>
<keyword evidence="3 9" id="KW-0808">Transferase</keyword>
<proteinExistence type="inferred from homology"/>
<dbReference type="InterPro" id="IPR018483">
    <property type="entry name" value="Carb_kinase_FGGY_CS"/>
</dbReference>
<evidence type="ECO:0000256" key="9">
    <source>
        <dbReference type="HAMAP-Rule" id="MF_00186"/>
    </source>
</evidence>
<comment type="activity regulation">
    <text evidence="9">Inhibited by fructose 1,6-bisphosphate (FBP).</text>
</comment>
<feature type="binding site" evidence="9">
    <location>
        <position position="408"/>
    </location>
    <ligand>
        <name>ATP</name>
        <dbReference type="ChEBI" id="CHEBI:30616"/>
    </ligand>
</feature>
<evidence type="ECO:0000313" key="14">
    <source>
        <dbReference type="Proteomes" id="UP000178449"/>
    </source>
</evidence>
<evidence type="ECO:0000259" key="12">
    <source>
        <dbReference type="Pfam" id="PF02782"/>
    </source>
</evidence>
<dbReference type="Proteomes" id="UP000178449">
    <property type="component" value="Unassembled WGS sequence"/>
</dbReference>
<evidence type="ECO:0000256" key="7">
    <source>
        <dbReference type="ARBA" id="ARBA00022840"/>
    </source>
</evidence>
<feature type="binding site" evidence="9">
    <location>
        <position position="242"/>
    </location>
    <ligand>
        <name>sn-glycerol 3-phosphate</name>
        <dbReference type="ChEBI" id="CHEBI:57597"/>
    </ligand>
</feature>
<dbReference type="PANTHER" id="PTHR10196:SF69">
    <property type="entry name" value="GLYCEROL KINASE"/>
    <property type="match status" value="1"/>
</dbReference>
<dbReference type="EC" id="2.7.1.30" evidence="9"/>
<keyword evidence="7 9" id="KW-0067">ATP-binding</keyword>
<evidence type="ECO:0000256" key="8">
    <source>
        <dbReference type="ARBA" id="ARBA00052101"/>
    </source>
</evidence>
<reference evidence="13 14" key="1">
    <citation type="journal article" date="2016" name="Nat. Commun.">
        <title>Thousands of microbial genomes shed light on interconnected biogeochemical processes in an aquifer system.</title>
        <authorList>
            <person name="Anantharaman K."/>
            <person name="Brown C.T."/>
            <person name="Hug L.A."/>
            <person name="Sharon I."/>
            <person name="Castelle C.J."/>
            <person name="Probst A.J."/>
            <person name="Thomas B.C."/>
            <person name="Singh A."/>
            <person name="Wilkins M.J."/>
            <person name="Karaoz U."/>
            <person name="Brodie E.L."/>
            <person name="Williams K.H."/>
            <person name="Hubbard S.S."/>
            <person name="Banfield J.F."/>
        </authorList>
    </citation>
    <scope>NUCLEOTIDE SEQUENCE [LARGE SCALE GENOMIC DNA]</scope>
</reference>
<feature type="binding site" evidence="9">
    <location>
        <position position="82"/>
    </location>
    <ligand>
        <name>glycerol</name>
        <dbReference type="ChEBI" id="CHEBI:17754"/>
    </ligand>
</feature>
<dbReference type="InterPro" id="IPR000577">
    <property type="entry name" value="Carb_kinase_FGGY"/>
</dbReference>
<feature type="domain" description="Carbohydrate kinase FGGY N-terminal" evidence="11">
    <location>
        <begin position="5"/>
        <end position="249"/>
    </location>
</feature>
<organism evidence="13 14">
    <name type="scientific">Candidatus Lambdaproteobacteria bacterium RIFOXYD2_FULL_50_16</name>
    <dbReference type="NCBI Taxonomy" id="1817772"/>
    <lineage>
        <taxon>Bacteria</taxon>
        <taxon>Pseudomonadati</taxon>
        <taxon>Pseudomonadota</taxon>
        <taxon>Candidatus Lambdaproteobacteria</taxon>
    </lineage>
</organism>
<dbReference type="PROSITE" id="PS00933">
    <property type="entry name" value="FGGY_KINASES_1"/>
    <property type="match status" value="1"/>
</dbReference>
<feature type="binding site" evidence="9">
    <location>
        <position position="408"/>
    </location>
    <ligand>
        <name>ADP</name>
        <dbReference type="ChEBI" id="CHEBI:456216"/>
    </ligand>
</feature>
<comment type="function">
    <text evidence="9">Key enzyme in the regulation of glycerol uptake and metabolism. Catalyzes the phosphorylation of glycerol to yield sn-glycerol 3-phosphate.</text>
</comment>
<feature type="binding site" evidence="9">
    <location>
        <position position="12"/>
    </location>
    <ligand>
        <name>ADP</name>
        <dbReference type="ChEBI" id="CHEBI:456216"/>
    </ligand>
</feature>
<dbReference type="GO" id="GO:0006072">
    <property type="term" value="P:glycerol-3-phosphate metabolic process"/>
    <property type="evidence" value="ECO:0007669"/>
    <property type="project" value="InterPro"/>
</dbReference>
<keyword evidence="5 9" id="KW-0418">Kinase</keyword>
<keyword evidence="6 9" id="KW-0319">Glycerol metabolism</keyword>
<feature type="binding site" evidence="9">
    <location>
        <position position="264"/>
    </location>
    <ligand>
        <name>ADP</name>
        <dbReference type="ChEBI" id="CHEBI:456216"/>
    </ligand>
</feature>